<evidence type="ECO:0000313" key="2">
    <source>
        <dbReference type="Proteomes" id="UP001457282"/>
    </source>
</evidence>
<dbReference type="Proteomes" id="UP001457282">
    <property type="component" value="Unassembled WGS sequence"/>
</dbReference>
<comment type="caution">
    <text evidence="1">The sequence shown here is derived from an EMBL/GenBank/DDBJ whole genome shotgun (WGS) entry which is preliminary data.</text>
</comment>
<keyword evidence="2" id="KW-1185">Reference proteome</keyword>
<sequence>MRTHREHVGIRVDDPSSFGVEFYPEGDIDEDDKAPFTGVAFMSGDGDLRWLRSIEMLGTLGVYLSVVVVRPICINLNVVGEERTVVLFRGFG</sequence>
<dbReference type="AlphaFoldDB" id="A0AAW1Y6G3"/>
<evidence type="ECO:0000313" key="1">
    <source>
        <dbReference type="EMBL" id="KAK9944675.1"/>
    </source>
</evidence>
<name>A0AAW1Y6G3_RUBAR</name>
<gene>
    <name evidence="1" type="ORF">M0R45_010235</name>
</gene>
<dbReference type="EMBL" id="JBEDUW010000002">
    <property type="protein sequence ID" value="KAK9944675.1"/>
    <property type="molecule type" value="Genomic_DNA"/>
</dbReference>
<reference evidence="1 2" key="1">
    <citation type="journal article" date="2023" name="G3 (Bethesda)">
        <title>A chromosome-length genome assembly and annotation of blackberry (Rubus argutus, cv. 'Hillquist').</title>
        <authorList>
            <person name="Bruna T."/>
            <person name="Aryal R."/>
            <person name="Dudchenko O."/>
            <person name="Sargent D.J."/>
            <person name="Mead D."/>
            <person name="Buti M."/>
            <person name="Cavallini A."/>
            <person name="Hytonen T."/>
            <person name="Andres J."/>
            <person name="Pham M."/>
            <person name="Weisz D."/>
            <person name="Mascagni F."/>
            <person name="Usai G."/>
            <person name="Natali L."/>
            <person name="Bassil N."/>
            <person name="Fernandez G.E."/>
            <person name="Lomsadze A."/>
            <person name="Armour M."/>
            <person name="Olukolu B."/>
            <person name="Poorten T."/>
            <person name="Britton C."/>
            <person name="Davik J."/>
            <person name="Ashrafi H."/>
            <person name="Aiden E.L."/>
            <person name="Borodovsky M."/>
            <person name="Worthington M."/>
        </authorList>
    </citation>
    <scope>NUCLEOTIDE SEQUENCE [LARGE SCALE GENOMIC DNA]</scope>
    <source>
        <strain evidence="1">PI 553951</strain>
    </source>
</reference>
<protein>
    <submittedName>
        <fullName evidence="1">Uncharacterized protein</fullName>
    </submittedName>
</protein>
<proteinExistence type="predicted"/>
<accession>A0AAW1Y6G3</accession>
<organism evidence="1 2">
    <name type="scientific">Rubus argutus</name>
    <name type="common">Southern blackberry</name>
    <dbReference type="NCBI Taxonomy" id="59490"/>
    <lineage>
        <taxon>Eukaryota</taxon>
        <taxon>Viridiplantae</taxon>
        <taxon>Streptophyta</taxon>
        <taxon>Embryophyta</taxon>
        <taxon>Tracheophyta</taxon>
        <taxon>Spermatophyta</taxon>
        <taxon>Magnoliopsida</taxon>
        <taxon>eudicotyledons</taxon>
        <taxon>Gunneridae</taxon>
        <taxon>Pentapetalae</taxon>
        <taxon>rosids</taxon>
        <taxon>fabids</taxon>
        <taxon>Rosales</taxon>
        <taxon>Rosaceae</taxon>
        <taxon>Rosoideae</taxon>
        <taxon>Rosoideae incertae sedis</taxon>
        <taxon>Rubus</taxon>
    </lineage>
</organism>